<feature type="domain" description="VOC" evidence="1">
    <location>
        <begin position="1"/>
        <end position="115"/>
    </location>
</feature>
<proteinExistence type="predicted"/>
<keyword evidence="3" id="KW-1185">Reference proteome</keyword>
<accession>A0ABP9RKS5</accession>
<reference evidence="3" key="1">
    <citation type="journal article" date="2019" name="Int. J. Syst. Evol. Microbiol.">
        <title>The Global Catalogue of Microorganisms (GCM) 10K type strain sequencing project: providing services to taxonomists for standard genome sequencing and annotation.</title>
        <authorList>
            <consortium name="The Broad Institute Genomics Platform"/>
            <consortium name="The Broad Institute Genome Sequencing Center for Infectious Disease"/>
            <person name="Wu L."/>
            <person name="Ma J."/>
        </authorList>
    </citation>
    <scope>NUCLEOTIDE SEQUENCE [LARGE SCALE GENOMIC DNA]</scope>
    <source>
        <strain evidence="3">JCM 18304</strain>
    </source>
</reference>
<dbReference type="SUPFAM" id="SSF54593">
    <property type="entry name" value="Glyoxalase/Bleomycin resistance protein/Dihydroxybiphenyl dioxygenase"/>
    <property type="match status" value="1"/>
</dbReference>
<dbReference type="InterPro" id="IPR032710">
    <property type="entry name" value="NTF2-like_dom_sf"/>
</dbReference>
<dbReference type="InterPro" id="IPR029068">
    <property type="entry name" value="Glyas_Bleomycin-R_OHBP_Dase"/>
</dbReference>
<dbReference type="InterPro" id="IPR027843">
    <property type="entry name" value="DUF4440"/>
</dbReference>
<dbReference type="EMBL" id="BAABJQ010000002">
    <property type="protein sequence ID" value="GAA5178990.1"/>
    <property type="molecule type" value="Genomic_DNA"/>
</dbReference>
<dbReference type="Proteomes" id="UP001501570">
    <property type="component" value="Unassembled WGS sequence"/>
</dbReference>
<evidence type="ECO:0000313" key="3">
    <source>
        <dbReference type="Proteomes" id="UP001501570"/>
    </source>
</evidence>
<dbReference type="Gene3D" id="3.10.450.50">
    <property type="match status" value="1"/>
</dbReference>
<dbReference type="PANTHER" id="PTHR36437">
    <property type="entry name" value="GLYOXALASE/BLEOMYCIN RESISTANCE PROTEIN/DIOXYGENASE"/>
    <property type="match status" value="1"/>
</dbReference>
<dbReference type="Pfam" id="PF14534">
    <property type="entry name" value="DUF4440"/>
    <property type="match status" value="1"/>
</dbReference>
<dbReference type="Pfam" id="PF00903">
    <property type="entry name" value="Glyoxalase"/>
    <property type="match status" value="1"/>
</dbReference>
<evidence type="ECO:0000313" key="2">
    <source>
        <dbReference type="EMBL" id="GAA5178990.1"/>
    </source>
</evidence>
<gene>
    <name evidence="2" type="ORF">GCM10023322_07570</name>
</gene>
<evidence type="ECO:0000259" key="1">
    <source>
        <dbReference type="PROSITE" id="PS51819"/>
    </source>
</evidence>
<protein>
    <recommendedName>
        <fullName evidence="1">VOC domain-containing protein</fullName>
    </recommendedName>
</protein>
<dbReference type="Gene3D" id="3.10.180.10">
    <property type="entry name" value="2,3-Dihydroxybiphenyl 1,2-Dioxygenase, domain 1"/>
    <property type="match status" value="1"/>
</dbReference>
<dbReference type="InterPro" id="IPR004360">
    <property type="entry name" value="Glyas_Fos-R_dOase_dom"/>
</dbReference>
<comment type="caution">
    <text evidence="2">The sequence shown here is derived from an EMBL/GenBank/DDBJ whole genome shotgun (WGS) entry which is preliminary data.</text>
</comment>
<dbReference type="SUPFAM" id="SSF54427">
    <property type="entry name" value="NTF2-like"/>
    <property type="match status" value="1"/>
</dbReference>
<sequence>MSLYVADQQRARDFYVDTLGFEVTEDADLGDQGRWIEVTPPGARTALVLADAAGFGRTDRVGEPADVTLNCSDADALHADLAARGVKVTEPEQQPWGTFFTLTDPDGHEIVISQETEREHERRLQKFTAFKRRFEQASRDKDRDALELMIHPEFSMVTPDGDVVGRKGVLAAITSSKSTFMPFYQRQERTVSFDPNGDLVREIADVNIGGEIPGRGELTGQYTHSAVFVRTERGWQFFGNTLTRKVRAAD</sequence>
<organism evidence="2 3">
    <name type="scientific">Rugosimonospora acidiphila</name>
    <dbReference type="NCBI Taxonomy" id="556531"/>
    <lineage>
        <taxon>Bacteria</taxon>
        <taxon>Bacillati</taxon>
        <taxon>Actinomycetota</taxon>
        <taxon>Actinomycetes</taxon>
        <taxon>Micromonosporales</taxon>
        <taxon>Micromonosporaceae</taxon>
        <taxon>Rugosimonospora</taxon>
    </lineage>
</organism>
<dbReference type="PROSITE" id="PS51819">
    <property type="entry name" value="VOC"/>
    <property type="match status" value="1"/>
</dbReference>
<name>A0ABP9RKS5_9ACTN</name>
<dbReference type="PANTHER" id="PTHR36437:SF2">
    <property type="entry name" value="GLYOXALASE_BLEOMYCIN RESISTANCE PROTEIN_DIOXYGENASE"/>
    <property type="match status" value="1"/>
</dbReference>
<dbReference type="InterPro" id="IPR037523">
    <property type="entry name" value="VOC_core"/>
</dbReference>